<name>A0A813D7C8_POLGL</name>
<dbReference type="EMBL" id="CAJNNW010027234">
    <property type="protein sequence ID" value="CAE8690295.1"/>
    <property type="molecule type" value="Genomic_DNA"/>
</dbReference>
<dbReference type="Proteomes" id="UP000654075">
    <property type="component" value="Unassembled WGS sequence"/>
</dbReference>
<dbReference type="Proteomes" id="UP000626109">
    <property type="component" value="Unassembled WGS sequence"/>
</dbReference>
<comment type="caution">
    <text evidence="2">The sequence shown here is derived from an EMBL/GenBank/DDBJ whole genome shotgun (WGS) entry which is preliminary data.</text>
</comment>
<evidence type="ECO:0000313" key="2">
    <source>
        <dbReference type="EMBL" id="CAE8584285.1"/>
    </source>
</evidence>
<dbReference type="AlphaFoldDB" id="A0A813D7C8"/>
<sequence length="738" mass="81926">MAVGTQMDVVDRPGWVPDGCRSTLAQVLWLNLDRRQDRAAAHQQALVAAGLEDFAERVSAVDGRVVDLASVDTGILAEAGRQQACSPPEFVLGRVLTPGAVGLWLTWHSVLWRIIREAGPGDCFLVVEDDAEYHEGFGPAIFRLMEALDACDSEWDACAVGYIRSKTRLVTIPWAEPILKETEDIDEVLRIPTKLCGATAILVHGADGARSMLEALFPVGPDSQFDLKISVALNSKDCRLHMYAASSPLASAPLSEAGDTDIQSIPEAFWPELKHEASIRHEHGDIIRGACHSERSLELAACEAMQLGAAGTGFARAPGSLGPSEATISVLGSARCYCLCRCRLRSSWPRRRWGGQGSEGRRSGDGGAETPLQTQRFGSQQTCSSLSAEAQQLRVLDKGVPHLRRLHGELALATQQLELSDRSDLCLQNEVARLHFELETALDVRQEVLQCAIRYVPRPMRLESEKLVLLPARLGASADVTHAAASRFVRVKRQILVMGLYHSCTNAMAQELEKRFEVQVVNDWQTSKADEDWKHRVNRCPLQRTLEPDVLTILMVKEPHFWLQSCSRELRNFFEIRALSVKEGHQLQEVAPQGLSDLFGHIEHDCILYSNAVGLWNDTVRSYFDDDVYPPERAAIVRCEDFLFSFHELMDALALRFGLRQRRPDLAPPEPLAERAKGHVECRTRGEALHFYAEPRNQRAAFSEEQLAVVSDCIDSQAVSRLFYDGADAVTSWASHGM</sequence>
<evidence type="ECO:0000313" key="4">
    <source>
        <dbReference type="Proteomes" id="UP000654075"/>
    </source>
</evidence>
<protein>
    <submittedName>
        <fullName evidence="2">Uncharacterized protein</fullName>
    </submittedName>
</protein>
<proteinExistence type="predicted"/>
<evidence type="ECO:0000313" key="3">
    <source>
        <dbReference type="EMBL" id="CAE8690295.1"/>
    </source>
</evidence>
<dbReference type="EMBL" id="CAJNNV010001092">
    <property type="protein sequence ID" value="CAE8584285.1"/>
    <property type="molecule type" value="Genomic_DNA"/>
</dbReference>
<reference evidence="2" key="1">
    <citation type="submission" date="2021-02" db="EMBL/GenBank/DDBJ databases">
        <authorList>
            <person name="Dougan E. K."/>
            <person name="Rhodes N."/>
            <person name="Thang M."/>
            <person name="Chan C."/>
        </authorList>
    </citation>
    <scope>NUCLEOTIDE SEQUENCE</scope>
</reference>
<feature type="region of interest" description="Disordered" evidence="1">
    <location>
        <begin position="350"/>
        <end position="378"/>
    </location>
</feature>
<organism evidence="2 4">
    <name type="scientific">Polarella glacialis</name>
    <name type="common">Dinoflagellate</name>
    <dbReference type="NCBI Taxonomy" id="89957"/>
    <lineage>
        <taxon>Eukaryota</taxon>
        <taxon>Sar</taxon>
        <taxon>Alveolata</taxon>
        <taxon>Dinophyceae</taxon>
        <taxon>Suessiales</taxon>
        <taxon>Suessiaceae</taxon>
        <taxon>Polarella</taxon>
    </lineage>
</organism>
<accession>A0A813D7C8</accession>
<keyword evidence="4" id="KW-1185">Reference proteome</keyword>
<evidence type="ECO:0000256" key="1">
    <source>
        <dbReference type="SAM" id="MobiDB-lite"/>
    </source>
</evidence>
<gene>
    <name evidence="2" type="ORF">PGLA1383_LOCUS3220</name>
    <name evidence="3" type="ORF">PGLA2088_LOCUS26887</name>
</gene>
<dbReference type="OrthoDB" id="10454189at2759"/>